<evidence type="ECO:0000256" key="1">
    <source>
        <dbReference type="SAM" id="Phobius"/>
    </source>
</evidence>
<dbReference type="AlphaFoldDB" id="A0A7Y9S1R5"/>
<name>A0A7Y9S1R5_9ACTN</name>
<sequence length="124" mass="12624">MLTTGATVIAGLLGVALILMGVRAFTTPQGAAGFGIPTTQADDPSIWPWLRVKGLREIGCGFFIFVLMLVATPSVLGWYVLTLAAIPAGDAVIVLRSGGPKAVAYGVHSATAAVMVATSVGLLV</sequence>
<dbReference type="InterPro" id="IPR025363">
    <property type="entry name" value="DUF4267"/>
</dbReference>
<comment type="caution">
    <text evidence="2">The sequence shown here is derived from an EMBL/GenBank/DDBJ whole genome shotgun (WGS) entry which is preliminary data.</text>
</comment>
<keyword evidence="1" id="KW-0812">Transmembrane</keyword>
<dbReference type="Proteomes" id="UP000540656">
    <property type="component" value="Unassembled WGS sequence"/>
</dbReference>
<proteinExistence type="predicted"/>
<dbReference type="EMBL" id="JACCAA010000001">
    <property type="protein sequence ID" value="NYG60711.1"/>
    <property type="molecule type" value="Genomic_DNA"/>
</dbReference>
<protein>
    <submittedName>
        <fullName evidence="2">Quinol-cytochrome oxidoreductase complex cytochrome b subunit</fullName>
    </submittedName>
</protein>
<organism evidence="2 3">
    <name type="scientific">Nocardioides daedukensis</name>
    <dbReference type="NCBI Taxonomy" id="634462"/>
    <lineage>
        <taxon>Bacteria</taxon>
        <taxon>Bacillati</taxon>
        <taxon>Actinomycetota</taxon>
        <taxon>Actinomycetes</taxon>
        <taxon>Propionibacteriales</taxon>
        <taxon>Nocardioidaceae</taxon>
        <taxon>Nocardioides</taxon>
    </lineage>
</organism>
<reference evidence="2 3" key="1">
    <citation type="submission" date="2020-07" db="EMBL/GenBank/DDBJ databases">
        <title>Sequencing the genomes of 1000 actinobacteria strains.</title>
        <authorList>
            <person name="Klenk H.-P."/>
        </authorList>
    </citation>
    <scope>NUCLEOTIDE SEQUENCE [LARGE SCALE GENOMIC DNA]</scope>
    <source>
        <strain evidence="2 3">DSM 23819</strain>
    </source>
</reference>
<keyword evidence="1" id="KW-1133">Transmembrane helix</keyword>
<dbReference type="Pfam" id="PF14087">
    <property type="entry name" value="DUF4267"/>
    <property type="match status" value="1"/>
</dbReference>
<feature type="transmembrane region" description="Helical" evidence="1">
    <location>
        <begin position="102"/>
        <end position="123"/>
    </location>
</feature>
<evidence type="ECO:0000313" key="3">
    <source>
        <dbReference type="Proteomes" id="UP000540656"/>
    </source>
</evidence>
<keyword evidence="1" id="KW-0472">Membrane</keyword>
<keyword evidence="3" id="KW-1185">Reference proteome</keyword>
<gene>
    <name evidence="2" type="ORF">BJ980_003634</name>
</gene>
<feature type="transmembrane region" description="Helical" evidence="1">
    <location>
        <begin position="62"/>
        <end position="81"/>
    </location>
</feature>
<dbReference type="RefSeq" id="WP_179503609.1">
    <property type="nucleotide sequence ID" value="NZ_JACCAA010000001.1"/>
</dbReference>
<evidence type="ECO:0000313" key="2">
    <source>
        <dbReference type="EMBL" id="NYG60711.1"/>
    </source>
</evidence>
<accession>A0A7Y9S1R5</accession>